<feature type="compositionally biased region" description="Acidic residues" evidence="2">
    <location>
        <begin position="819"/>
        <end position="842"/>
    </location>
</feature>
<dbReference type="Proteomes" id="UP000028073">
    <property type="component" value="Unassembled WGS sequence"/>
</dbReference>
<feature type="coiled-coil region" evidence="1">
    <location>
        <begin position="399"/>
        <end position="465"/>
    </location>
</feature>
<keyword evidence="4" id="KW-1185">Reference proteome</keyword>
<feature type="region of interest" description="Disordered" evidence="2">
    <location>
        <begin position="812"/>
        <end position="875"/>
    </location>
</feature>
<comment type="caution">
    <text evidence="3">The sequence shown here is derived from an EMBL/GenBank/DDBJ whole genome shotgun (WGS) entry which is preliminary data.</text>
</comment>
<feature type="region of interest" description="Disordered" evidence="2">
    <location>
        <begin position="1359"/>
        <end position="1392"/>
    </location>
</feature>
<dbReference type="STRING" id="1137799.GZ78_14170"/>
<feature type="region of interest" description="Disordered" evidence="2">
    <location>
        <begin position="758"/>
        <end position="790"/>
    </location>
</feature>
<feature type="compositionally biased region" description="Polar residues" evidence="2">
    <location>
        <begin position="852"/>
        <end position="873"/>
    </location>
</feature>
<feature type="coiled-coil region" evidence="1">
    <location>
        <begin position="589"/>
        <end position="640"/>
    </location>
</feature>
<feature type="region of interest" description="Disordered" evidence="2">
    <location>
        <begin position="1"/>
        <end position="27"/>
    </location>
</feature>
<feature type="region of interest" description="Disordered" evidence="2">
    <location>
        <begin position="125"/>
        <end position="145"/>
    </location>
</feature>
<dbReference type="EMBL" id="JOKH01000003">
    <property type="protein sequence ID" value="KEQ17045.1"/>
    <property type="molecule type" value="Genomic_DNA"/>
</dbReference>
<proteinExistence type="predicted"/>
<feature type="coiled-coil region" evidence="1">
    <location>
        <begin position="214"/>
        <end position="241"/>
    </location>
</feature>
<dbReference type="OrthoDB" id="6194884at2"/>
<protein>
    <submittedName>
        <fullName evidence="3">Uncharacterized protein</fullName>
    </submittedName>
</protein>
<name>A0A081NF22_9GAMM</name>
<reference evidence="3 4" key="1">
    <citation type="submission" date="2014-06" db="EMBL/GenBank/DDBJ databases">
        <title>Whole Genome Sequences of Three Symbiotic Endozoicomonas Bacteria.</title>
        <authorList>
            <person name="Neave M.J."/>
            <person name="Apprill A."/>
            <person name="Voolstra C.R."/>
        </authorList>
    </citation>
    <scope>NUCLEOTIDE SEQUENCE [LARGE SCALE GENOMIC DNA]</scope>
    <source>
        <strain evidence="3 4">DSM 25634</strain>
    </source>
</reference>
<evidence type="ECO:0000256" key="1">
    <source>
        <dbReference type="SAM" id="Coils"/>
    </source>
</evidence>
<accession>A0A081NF22</accession>
<sequence>MDATGSKEFSDYSSEPDKTATFSADESESVTHFSSLAQVNNYLSSPEDFRHLSNVSLSGRQIGLYEPEELFTGELYPELQPFTPSASSGTFPEARLNTISTQTEDSAPDHAEKLMEQLQHISQTLTDLQQEESSNTKDLRRVRKERNKLRHRVEELSTSERAATLPLAASPLRAYEQKIASYKERLKVRKTSLASLKEQLTISESSLDDVTKAFKDRERTLEACQKELRELKLKTDLEKNDQASLIKKLAENLRQESGGHSKTAPKISTLGRLIRNALKYKKQAEENIEKLSDISFRLDERNREAIGLQKELDRLKVKLVTMTDTSDHIAALTREKESREELQRSLDILKEEHKEQLELLTEEFDRTKTLLVKKESQIQQVTDTIKSATSVLTHQLELINEQTHKISTLTNSLKEAEEALIEHKETSDIFLDFFQTQHTDDEGSLNALIAEKAQWEDKQKQLESQLNEQVILADKRQEYIVKLTSQNDVQSQMIIEATDSLTKNESHLTELKKEGSKKNKEIQQSNQIIASLKTDLESVKTGLKEKDAIIEKLDTDLKKTLDKEAEHLQKIMDSELILREDIDAKARLIQDKDREIEVIKLSMEKLESESADLHLALEEKKELNETNKRLKTDLLKAQEDMELQHTQLITYQQKLAEKSDALITTRQEKCDAEVIFNSQLEISRNHQTLLNEELETERMISHRLKTMMVRMKSALCHQQGGTDIDEMEDDSVDTLESFAVMMVEFCHSHPELPTLVTDIQQPKSPNPFAGRSLEEGDHYDSTGGELNDPAEFLVDSGNNPVAVHGRQPLFAPSLFPNSDDPDFEPGIENLSDSEDDSFFDDELPARRRAVLTSPSSRSASLQPMSGASQSQHAPVTATITATITATAREELLSHDYPGWPVKPCLLNRAEYSSPEEVYGQPTEQDEQLTQFINSARGTGLLKSPEEISRKLNEHQIAVPEWHELKQVSTWTPALTRYALFRLGVCDEPVLEIEDFNILKPDCWAYCYAIGQHLKGWDQKSLRGMPRLYNNNGISPPECDDVFHPDCDKEWKFVHFLFLAWYFKKADYTISNLKLTMNILKPSSLVYREMVSEYILKSLNLYPITDKTIEIDQETEQKIKVRASSMNSNKVKELLPLPAAVIDQDGKEFRSCITSSTGKWTKEAIKKVIAEAQGHFPCTNPHSKRRLFDDFWDSAQRKDLTAYKRHLNTLIESYGQSTDAFRNLKIDLKNRRDKVEKHTKLFPIYGTTIADKPATAAHLLLSFVYFYGFESLDPNLFFRQTSGMLALIKPNATDEKLKTLVNQLLTLKLYFCGNESTLASLKKLEYFRESAKNWKLADLKRMRETLPAIQCANNVVVTPEEESTPLPLRTQVKNRPRKRRVDSSQETRSKHLV</sequence>
<dbReference type="RefSeq" id="WP_034836819.1">
    <property type="nucleotide sequence ID" value="NZ_JOKH01000003.1"/>
</dbReference>
<feature type="compositionally biased region" description="Basic and acidic residues" evidence="2">
    <location>
        <begin position="1380"/>
        <end position="1392"/>
    </location>
</feature>
<organism evidence="3 4">
    <name type="scientific">Endozoicomonas numazuensis</name>
    <dbReference type="NCBI Taxonomy" id="1137799"/>
    <lineage>
        <taxon>Bacteria</taxon>
        <taxon>Pseudomonadati</taxon>
        <taxon>Pseudomonadota</taxon>
        <taxon>Gammaproteobacteria</taxon>
        <taxon>Oceanospirillales</taxon>
        <taxon>Endozoicomonadaceae</taxon>
        <taxon>Endozoicomonas</taxon>
    </lineage>
</organism>
<dbReference type="Gene3D" id="1.10.287.510">
    <property type="entry name" value="Helix hairpin bin"/>
    <property type="match status" value="1"/>
</dbReference>
<evidence type="ECO:0000313" key="3">
    <source>
        <dbReference type="EMBL" id="KEQ17045.1"/>
    </source>
</evidence>
<evidence type="ECO:0000313" key="4">
    <source>
        <dbReference type="Proteomes" id="UP000028073"/>
    </source>
</evidence>
<feature type="coiled-coil region" evidence="1">
    <location>
        <begin position="274"/>
        <end position="370"/>
    </location>
</feature>
<evidence type="ECO:0000256" key="2">
    <source>
        <dbReference type="SAM" id="MobiDB-lite"/>
    </source>
</evidence>
<keyword evidence="1" id="KW-0175">Coiled coil</keyword>
<gene>
    <name evidence="3" type="ORF">GZ78_14170</name>
</gene>